<feature type="domain" description="Porin" evidence="2">
    <location>
        <begin position="19"/>
        <end position="274"/>
    </location>
</feature>
<dbReference type="GO" id="GO:0016020">
    <property type="term" value="C:membrane"/>
    <property type="evidence" value="ECO:0007669"/>
    <property type="project" value="InterPro"/>
</dbReference>
<proteinExistence type="predicted"/>
<feature type="signal peptide" evidence="1">
    <location>
        <begin position="1"/>
        <end position="23"/>
    </location>
</feature>
<evidence type="ECO:0000313" key="4">
    <source>
        <dbReference type="Proteomes" id="UP000277811"/>
    </source>
</evidence>
<reference evidence="3 4" key="1">
    <citation type="submission" date="2018-06" db="EMBL/GenBank/DDBJ databases">
        <authorList>
            <person name="Strepis N."/>
        </authorList>
    </citation>
    <scope>NUCLEOTIDE SEQUENCE [LARGE SCALE GENOMIC DNA]</scope>
    <source>
        <strain evidence="3">LUCI</strain>
    </source>
</reference>
<gene>
    <name evidence="3" type="ORF">LUCI_4653</name>
</gene>
<keyword evidence="1" id="KW-0732">Signal</keyword>
<dbReference type="SUPFAM" id="SSF56935">
    <property type="entry name" value="Porins"/>
    <property type="match status" value="1"/>
</dbReference>
<keyword evidence="4" id="KW-1185">Reference proteome</keyword>
<dbReference type="RefSeq" id="WP_122630151.1">
    <property type="nucleotide sequence ID" value="NZ_UPPP01000116.1"/>
</dbReference>
<dbReference type="Proteomes" id="UP000277811">
    <property type="component" value="Unassembled WGS sequence"/>
</dbReference>
<protein>
    <submittedName>
        <fullName evidence="3">Gram-negative porin</fullName>
    </submittedName>
</protein>
<dbReference type="GO" id="GO:0015288">
    <property type="term" value="F:porin activity"/>
    <property type="evidence" value="ECO:0007669"/>
    <property type="project" value="InterPro"/>
</dbReference>
<feature type="chain" id="PRO_5019720375" evidence="1">
    <location>
        <begin position="24"/>
        <end position="337"/>
    </location>
</feature>
<dbReference type="EMBL" id="UPPP01000116">
    <property type="protein sequence ID" value="VBB09363.1"/>
    <property type="molecule type" value="Genomic_DNA"/>
</dbReference>
<organism evidence="3 4">
    <name type="scientific">Lucifera butyrica</name>
    <dbReference type="NCBI Taxonomy" id="1351585"/>
    <lineage>
        <taxon>Bacteria</taxon>
        <taxon>Bacillati</taxon>
        <taxon>Bacillota</taxon>
        <taxon>Negativicutes</taxon>
        <taxon>Veillonellales</taxon>
        <taxon>Veillonellaceae</taxon>
        <taxon>Lucifera</taxon>
    </lineage>
</organism>
<evidence type="ECO:0000259" key="2">
    <source>
        <dbReference type="Pfam" id="PF13609"/>
    </source>
</evidence>
<dbReference type="InterPro" id="IPR033900">
    <property type="entry name" value="Gram_neg_porin_domain"/>
</dbReference>
<accession>A0A498RGX6</accession>
<evidence type="ECO:0000313" key="3">
    <source>
        <dbReference type="EMBL" id="VBB09363.1"/>
    </source>
</evidence>
<sequence length="337" mass="36478">MKKGFIIALAVGLGLSVVGTALAYSVDVSGDFKYEFRSNHDGAFHDDGNTANKMSTEFKFSGKLDENTSFFTRFSGQVNDPSGKSTTSDFNLDQFGLKANYGNWTFSLGRQGAQLGQGSIFYAGNDINPLTYFDGLVATGKLNNLNVKVVAGKAFSGNNKGSINNAVEDNYFDNQNWLGLDLSSNIDNVTLGAVLAKKTSPTSDANYWGVNASTNLSKNFALNGEFARSNASSDTNAYTIGGTYSWDKSSFTIAYNSVQANSVDLVNSAIGGVYYPNYEAFMDNSTFQGIGYKGFTYAYHHDLSKALGFNAYLLSLKKYNNSPGTDNEFGANLKWSF</sequence>
<dbReference type="Pfam" id="PF13609">
    <property type="entry name" value="Porin_4"/>
    <property type="match status" value="1"/>
</dbReference>
<dbReference type="AlphaFoldDB" id="A0A498RGX6"/>
<evidence type="ECO:0000256" key="1">
    <source>
        <dbReference type="SAM" id="SignalP"/>
    </source>
</evidence>
<name>A0A498RGX6_9FIRM</name>